<evidence type="ECO:0000313" key="1">
    <source>
        <dbReference type="EMBL" id="MXV16500.1"/>
    </source>
</evidence>
<dbReference type="EMBL" id="WVHS01000003">
    <property type="protein sequence ID" value="MXV16500.1"/>
    <property type="molecule type" value="Genomic_DNA"/>
</dbReference>
<dbReference type="Proteomes" id="UP000451233">
    <property type="component" value="Unassembled WGS sequence"/>
</dbReference>
<dbReference type="AlphaFoldDB" id="A0A7K1XZV4"/>
<accession>A0A7K1XZV4</accession>
<reference evidence="1 2" key="1">
    <citation type="submission" date="2019-11" db="EMBL/GenBank/DDBJ databases">
        <title>Pedobacter sp. HMF7056 Genome sequencing and assembly.</title>
        <authorList>
            <person name="Kang H."/>
            <person name="Kim H."/>
            <person name="Joh K."/>
        </authorList>
    </citation>
    <scope>NUCLEOTIDE SEQUENCE [LARGE SCALE GENOMIC DNA]</scope>
    <source>
        <strain evidence="1 2">HMF7056</strain>
    </source>
</reference>
<gene>
    <name evidence="1" type="ORF">GS398_14410</name>
</gene>
<dbReference type="Pfam" id="PF13289">
    <property type="entry name" value="SIR2_2"/>
    <property type="match status" value="1"/>
</dbReference>
<name>A0A7K1XZV4_9SPHI</name>
<organism evidence="1 2">
    <name type="scientific">Hufsiella ginkgonis</name>
    <dbReference type="NCBI Taxonomy" id="2695274"/>
    <lineage>
        <taxon>Bacteria</taxon>
        <taxon>Pseudomonadati</taxon>
        <taxon>Bacteroidota</taxon>
        <taxon>Sphingobacteriia</taxon>
        <taxon>Sphingobacteriales</taxon>
        <taxon>Sphingobacteriaceae</taxon>
        <taxon>Hufsiella</taxon>
    </lineage>
</organism>
<dbReference type="RefSeq" id="WP_160907491.1">
    <property type="nucleotide sequence ID" value="NZ_WVHS01000003.1"/>
</dbReference>
<protein>
    <recommendedName>
        <fullName evidence="3">SIR2 family protein</fullName>
    </recommendedName>
</protein>
<proteinExistence type="predicted"/>
<evidence type="ECO:0000313" key="2">
    <source>
        <dbReference type="Proteomes" id="UP000451233"/>
    </source>
</evidence>
<sequence>MNPNFGFDLELYTPEGSDVSGLLAQFLNDGHLALLLGGGVSVDLKFPGWSKLLFLICDKHLKGRMEIGKTYSGHELKDIAQDVKNEITKQGLDYLAEVKEALYDGVTFDFEFAKKDLLIALSALITGRHRGNVRNIITYNFDSALEWYLELMGLKVDTFVKRQFMTKNADVVIAHIHGYLPHDSKFGKNSKEITFSNEEFQDRMLGKDYWKEYFFEYFRRHTFLAVGLSADSLYNDVCPYLRVMNKWYKDEGVTRSLPYGIAFLTPGPETDRRIPALLEAGIIPRIYKPSEIPQAIFSILQSALTLAKKPTI</sequence>
<comment type="caution">
    <text evidence="1">The sequence shown here is derived from an EMBL/GenBank/DDBJ whole genome shotgun (WGS) entry which is preliminary data.</text>
</comment>
<keyword evidence="2" id="KW-1185">Reference proteome</keyword>
<evidence type="ECO:0008006" key="3">
    <source>
        <dbReference type="Google" id="ProtNLM"/>
    </source>
</evidence>